<dbReference type="EC" id="3.1.1.4" evidence="3"/>
<organism evidence="34 35">
    <name type="scientific">Petrolisthes cinctipes</name>
    <name type="common">Flat porcelain crab</name>
    <dbReference type="NCBI Taxonomy" id="88211"/>
    <lineage>
        <taxon>Eukaryota</taxon>
        <taxon>Metazoa</taxon>
        <taxon>Ecdysozoa</taxon>
        <taxon>Arthropoda</taxon>
        <taxon>Crustacea</taxon>
        <taxon>Multicrustacea</taxon>
        <taxon>Malacostraca</taxon>
        <taxon>Eumalacostraca</taxon>
        <taxon>Eucarida</taxon>
        <taxon>Decapoda</taxon>
        <taxon>Pleocyemata</taxon>
        <taxon>Anomura</taxon>
        <taxon>Galatheoidea</taxon>
        <taxon>Porcellanidae</taxon>
        <taxon>Petrolisthes</taxon>
    </lineage>
</organism>
<comment type="catalytic activity">
    <reaction evidence="28">
        <text>1,2-ditetradecanoyl-sn-glycero-3-phosphocholine + H2O = 2-tetradecanoyl-sn-glycero-3-phosphocholine + tetradecanoate + H(+)</text>
        <dbReference type="Rhea" id="RHEA:54404"/>
        <dbReference type="ChEBI" id="CHEBI:15377"/>
        <dbReference type="ChEBI" id="CHEBI:15378"/>
        <dbReference type="ChEBI" id="CHEBI:30807"/>
        <dbReference type="ChEBI" id="CHEBI:45240"/>
        <dbReference type="ChEBI" id="CHEBI:131738"/>
    </reaction>
    <physiologicalReaction direction="left-to-right" evidence="28">
        <dbReference type="Rhea" id="RHEA:54405"/>
    </physiologicalReaction>
</comment>
<evidence type="ECO:0000256" key="31">
    <source>
        <dbReference type="ARBA" id="ARBA00082158"/>
    </source>
</evidence>
<evidence type="ECO:0000256" key="28">
    <source>
        <dbReference type="ARBA" id="ARBA00052894"/>
    </source>
</evidence>
<feature type="domain" description="AB hydrolase-1" evidence="33">
    <location>
        <begin position="119"/>
        <end position="229"/>
    </location>
</feature>
<evidence type="ECO:0000259" key="33">
    <source>
        <dbReference type="Pfam" id="PF00561"/>
    </source>
</evidence>
<dbReference type="PANTHER" id="PTHR10794:SF63">
    <property type="entry name" value="ALPHA_BETA HYDROLASE 1, ISOFORM A"/>
    <property type="match status" value="1"/>
</dbReference>
<evidence type="ECO:0000256" key="24">
    <source>
        <dbReference type="ARBA" id="ARBA00052144"/>
    </source>
</evidence>
<dbReference type="GO" id="GO:0016020">
    <property type="term" value="C:membrane"/>
    <property type="evidence" value="ECO:0007669"/>
    <property type="project" value="UniProtKB-SubCell"/>
</dbReference>
<dbReference type="Proteomes" id="UP001286313">
    <property type="component" value="Unassembled WGS sequence"/>
</dbReference>
<dbReference type="InterPro" id="IPR000073">
    <property type="entry name" value="AB_hydrolase_1"/>
</dbReference>
<keyword evidence="10 32" id="KW-0472">Membrane</keyword>
<accession>A0AAE1FEM7</accession>
<evidence type="ECO:0000256" key="13">
    <source>
        <dbReference type="ARBA" id="ARBA00047611"/>
    </source>
</evidence>
<comment type="catalytic activity">
    <reaction evidence="22">
        <text>1-tetradecanoyl-2-(9Z,12Z-octadecadienoyl)-sn-glycero-3-phosphocholine + H2O = 1-tetradecanoyl-sn-glycero-3-phosphocholine + (9Z,12Z)-octadecadienoate + H(+)</text>
        <dbReference type="Rhea" id="RHEA:54392"/>
        <dbReference type="ChEBI" id="CHEBI:15377"/>
        <dbReference type="ChEBI" id="CHEBI:15378"/>
        <dbReference type="ChEBI" id="CHEBI:30245"/>
        <dbReference type="ChEBI" id="CHEBI:64489"/>
        <dbReference type="ChEBI" id="CHEBI:86094"/>
    </reaction>
    <physiologicalReaction direction="left-to-right" evidence="22">
        <dbReference type="Rhea" id="RHEA:54393"/>
    </physiologicalReaction>
</comment>
<sequence>MEWHSLYAESPKVVLGLTVGAGLLLYYLMEAVKRPVLACRDGSWRGFLESRLGILQERYWPTPWCYEARCQTILASVLRARLPDIQYKRELLELKDGGQVCLDWLNMEGVDAVSSATHPIVIILPGLTGSSQSEYVKSFVLSVREAGARCVVFNNRGRGGVQLKTARTYCAANSDDLEEAIEHIRSLYPNAPLMATGISLGGMILGNYLVTRGKRAAQHLVAAMVLSIPWNVFVGTESLEKPLWNLLLNRHLAHCLCESIRSMRKQLEGHYSWDFDHVLQSKTIREFDARFTAIQFGFRDVEDYYRNACLHDKLHLIKVPLLCLSAADDPFQPIQGIPVEAANQSSHVAIIVTSRGGHIGFMEGILPTNTYYSDRLYQQLVRGVFSNLGTMDEVRKEADHHAESCAFQNKCQGKDFADHCAFQNRCQQQQEEEDECVDRCASQNTYQRDTKTTVKSDECAAQSVATQNNSS</sequence>
<dbReference type="GO" id="GO:0051792">
    <property type="term" value="P:medium-chain fatty acid biosynthetic process"/>
    <property type="evidence" value="ECO:0007669"/>
    <property type="project" value="TreeGrafter"/>
</dbReference>
<keyword evidence="5 32" id="KW-0812">Transmembrane</keyword>
<dbReference type="FunFam" id="3.40.50.1820:FF:000079">
    <property type="entry name" value="Abhydrolase domain-containing 3"/>
    <property type="match status" value="1"/>
</dbReference>
<evidence type="ECO:0000256" key="4">
    <source>
        <dbReference type="ARBA" id="ARBA00022487"/>
    </source>
</evidence>
<evidence type="ECO:0000256" key="19">
    <source>
        <dbReference type="ARBA" id="ARBA00050276"/>
    </source>
</evidence>
<evidence type="ECO:0000256" key="15">
    <source>
        <dbReference type="ARBA" id="ARBA00048471"/>
    </source>
</evidence>
<protein>
    <recommendedName>
        <fullName evidence="30">Phospholipase ABHD3</fullName>
        <ecNumber evidence="3">3.1.1.4</ecNumber>
    </recommendedName>
    <alternativeName>
        <fullName evidence="31">Abhydrolase domain-containing protein 3</fullName>
    </alternativeName>
</protein>
<evidence type="ECO:0000256" key="11">
    <source>
        <dbReference type="ARBA" id="ARBA00023264"/>
    </source>
</evidence>
<comment type="catalytic activity">
    <reaction evidence="23">
        <text>1-octadecanoyl-2-acetyl-sn-glycero-3-phosphocholine + H2O = 1-octadecanoyl-sn-glycero-3-phosphocholine + acetate + H(+)</text>
        <dbReference type="Rhea" id="RHEA:54408"/>
        <dbReference type="ChEBI" id="CHEBI:15377"/>
        <dbReference type="ChEBI" id="CHEBI:15378"/>
        <dbReference type="ChEBI" id="CHEBI:30089"/>
        <dbReference type="ChEBI" id="CHEBI:73858"/>
        <dbReference type="ChEBI" id="CHEBI:75220"/>
    </reaction>
    <physiologicalReaction direction="left-to-right" evidence="23">
        <dbReference type="Rhea" id="RHEA:54409"/>
    </physiologicalReaction>
</comment>
<comment type="catalytic activity">
    <reaction evidence="13">
        <text>1-hexadecanoyl-2-(5-oxopentanoyl)-sn-glycero-3-phosphocholine + H2O = 5-oxopentanoate + 1-hexadecanoyl-sn-glycero-3-phosphocholine + H(+)</text>
        <dbReference type="Rhea" id="RHEA:40483"/>
        <dbReference type="ChEBI" id="CHEBI:15377"/>
        <dbReference type="ChEBI" id="CHEBI:15378"/>
        <dbReference type="ChEBI" id="CHEBI:16120"/>
        <dbReference type="ChEBI" id="CHEBI:72998"/>
        <dbReference type="ChEBI" id="CHEBI:77890"/>
    </reaction>
    <physiologicalReaction direction="left-to-right" evidence="13">
        <dbReference type="Rhea" id="RHEA:40484"/>
    </physiologicalReaction>
</comment>
<evidence type="ECO:0000256" key="12">
    <source>
        <dbReference type="ARBA" id="ARBA00023422"/>
    </source>
</evidence>
<proteinExistence type="inferred from homology"/>
<evidence type="ECO:0000256" key="16">
    <source>
        <dbReference type="ARBA" id="ARBA00050145"/>
    </source>
</evidence>
<comment type="catalytic activity">
    <reaction evidence="17">
        <text>1-octadecanoyl-2-nonanoyl-sn-glycero-3-phosphocholine + H2O = nonanoate + 1-octadecanoyl-sn-glycero-3-phosphocholine + H(+)</text>
        <dbReference type="Rhea" id="RHEA:54472"/>
        <dbReference type="ChEBI" id="CHEBI:15377"/>
        <dbReference type="ChEBI" id="CHEBI:15378"/>
        <dbReference type="ChEBI" id="CHEBI:32361"/>
        <dbReference type="ChEBI" id="CHEBI:73858"/>
        <dbReference type="ChEBI" id="CHEBI:138214"/>
    </reaction>
    <physiologicalReaction direction="left-to-right" evidence="17">
        <dbReference type="Rhea" id="RHEA:54473"/>
    </physiologicalReaction>
</comment>
<comment type="catalytic activity">
    <reaction evidence="20">
        <text>1-octadecanoyl-2-pentanoyl-sn-glycero-3-phosphocholine + H2O = pentanoate + 1-octadecanoyl-sn-glycero-3-phosphocholine + H(+)</text>
        <dbReference type="Rhea" id="RHEA:54460"/>
        <dbReference type="ChEBI" id="CHEBI:15377"/>
        <dbReference type="ChEBI" id="CHEBI:15378"/>
        <dbReference type="ChEBI" id="CHEBI:31011"/>
        <dbReference type="ChEBI" id="CHEBI:73858"/>
        <dbReference type="ChEBI" id="CHEBI:138211"/>
    </reaction>
    <physiologicalReaction direction="left-to-right" evidence="20">
        <dbReference type="Rhea" id="RHEA:54461"/>
    </physiologicalReaction>
</comment>
<comment type="catalytic activity">
    <reaction evidence="21">
        <text>1-tetradecanoyl-2-(5Z,8Z,11Z,14Z-eicosatetraenoyl)-sn-glycero-3-phosphocholine + H2O = 2-(5Z,8Z,11Z,14Z)-eicosatetraenoyl-sn-glycero-3-phosphocholine + tetradecanoate + H(+)</text>
        <dbReference type="Rhea" id="RHEA:54396"/>
        <dbReference type="ChEBI" id="CHEBI:15377"/>
        <dbReference type="ChEBI" id="CHEBI:15378"/>
        <dbReference type="ChEBI" id="CHEBI:30807"/>
        <dbReference type="ChEBI" id="CHEBI:76079"/>
        <dbReference type="ChEBI" id="CHEBI:86102"/>
    </reaction>
    <physiologicalReaction direction="left-to-right" evidence="21">
        <dbReference type="Rhea" id="RHEA:54397"/>
    </physiologicalReaction>
</comment>
<comment type="catalytic activity">
    <reaction evidence="18">
        <text>1-tetradecanoyl-2-(4Z,7Z,10Z,13Z,16Z,19Z-docosahexaenoyl)-sn-glycero-3-phosphocholine + H2O = 2-(4Z,7Z,10Z,13Z,16Z,19Z-docosahexaenoyl)-sn-glycero-3-phosphocholine + tetradecanoate + H(+)</text>
        <dbReference type="Rhea" id="RHEA:54400"/>
        <dbReference type="ChEBI" id="CHEBI:15377"/>
        <dbReference type="ChEBI" id="CHEBI:15378"/>
        <dbReference type="ChEBI" id="CHEBI:30807"/>
        <dbReference type="ChEBI" id="CHEBI:76085"/>
        <dbReference type="ChEBI" id="CHEBI:86162"/>
    </reaction>
    <physiologicalReaction direction="left-to-right" evidence="18">
        <dbReference type="Rhea" id="RHEA:54401"/>
    </physiologicalReaction>
</comment>
<evidence type="ECO:0000256" key="30">
    <source>
        <dbReference type="ARBA" id="ARBA00071303"/>
    </source>
</evidence>
<evidence type="ECO:0000256" key="23">
    <source>
        <dbReference type="ARBA" id="ARBA00052087"/>
    </source>
</evidence>
<comment type="catalytic activity">
    <reaction evidence="25">
        <text>1-octadecanoyl-2-hexanoyl-sn-glycero-3-phosphocholine + H2O = hexanoate + 1-octadecanoyl-sn-glycero-3-phosphocholine + H(+)</text>
        <dbReference type="Rhea" id="RHEA:54464"/>
        <dbReference type="ChEBI" id="CHEBI:15377"/>
        <dbReference type="ChEBI" id="CHEBI:15378"/>
        <dbReference type="ChEBI" id="CHEBI:17120"/>
        <dbReference type="ChEBI" id="CHEBI:73858"/>
        <dbReference type="ChEBI" id="CHEBI:138212"/>
    </reaction>
    <physiologicalReaction direction="left-to-right" evidence="25">
        <dbReference type="Rhea" id="RHEA:54465"/>
    </physiologicalReaction>
</comment>
<dbReference type="GO" id="GO:0051793">
    <property type="term" value="P:medium-chain fatty acid catabolic process"/>
    <property type="evidence" value="ECO:0007669"/>
    <property type="project" value="TreeGrafter"/>
</dbReference>
<comment type="catalytic activity">
    <reaction evidence="19">
        <text>1-O-hexadecyl-2-nonadioyl-sn-glycero-3-phosphocholine + H2O = nonanedioate + 1-O-hexadecyl-sn-glycero-3-phosphocholine + H(+)</text>
        <dbReference type="Rhea" id="RHEA:54552"/>
        <dbReference type="ChEBI" id="CHEBI:15377"/>
        <dbReference type="ChEBI" id="CHEBI:15378"/>
        <dbReference type="ChEBI" id="CHEBI:64496"/>
        <dbReference type="ChEBI" id="CHEBI:78208"/>
        <dbReference type="ChEBI" id="CHEBI:138269"/>
    </reaction>
    <physiologicalReaction direction="left-to-right" evidence="19">
        <dbReference type="Rhea" id="RHEA:54553"/>
    </physiologicalReaction>
</comment>
<dbReference type="Gene3D" id="3.40.50.1820">
    <property type="entry name" value="alpha/beta hydrolase"/>
    <property type="match status" value="1"/>
</dbReference>
<dbReference type="InterPro" id="IPR029058">
    <property type="entry name" value="AB_hydrolase_fold"/>
</dbReference>
<gene>
    <name evidence="34" type="ORF">Pcinc_022423</name>
</gene>
<evidence type="ECO:0000256" key="21">
    <source>
        <dbReference type="ARBA" id="ARBA00051164"/>
    </source>
</evidence>
<keyword evidence="8 32" id="KW-1133">Transmembrane helix</keyword>
<comment type="similarity">
    <text evidence="2">Belongs to the AB hydrolase superfamily. AB hydrolase 4 family.</text>
</comment>
<evidence type="ECO:0000256" key="17">
    <source>
        <dbReference type="ARBA" id="ARBA00050182"/>
    </source>
</evidence>
<evidence type="ECO:0000256" key="18">
    <source>
        <dbReference type="ARBA" id="ARBA00050195"/>
    </source>
</evidence>
<keyword evidence="6" id="KW-0378">Hydrolase</keyword>
<dbReference type="SUPFAM" id="SSF53474">
    <property type="entry name" value="alpha/beta-Hydrolases"/>
    <property type="match status" value="1"/>
</dbReference>
<evidence type="ECO:0000256" key="27">
    <source>
        <dbReference type="ARBA" id="ARBA00052808"/>
    </source>
</evidence>
<keyword evidence="35" id="KW-1185">Reference proteome</keyword>
<dbReference type="EMBL" id="JAWQEG010002363">
    <property type="protein sequence ID" value="KAK3872503.1"/>
    <property type="molecule type" value="Genomic_DNA"/>
</dbReference>
<evidence type="ECO:0000313" key="35">
    <source>
        <dbReference type="Proteomes" id="UP001286313"/>
    </source>
</evidence>
<dbReference type="PANTHER" id="PTHR10794">
    <property type="entry name" value="ABHYDROLASE DOMAIN-CONTAINING PROTEIN"/>
    <property type="match status" value="1"/>
</dbReference>
<name>A0AAE1FEM7_PETCI</name>
<evidence type="ECO:0000256" key="8">
    <source>
        <dbReference type="ARBA" id="ARBA00022989"/>
    </source>
</evidence>
<comment type="subcellular location">
    <subcellularLocation>
        <location evidence="1">Membrane</location>
        <topology evidence="1">Single-pass type II membrane protein</topology>
    </subcellularLocation>
</comment>
<comment type="catalytic activity">
    <reaction evidence="12">
        <text>a 1,2-diacyl-sn-glycero-3-phosphocholine + H2O = a 1-acyl-sn-glycero-3-phosphocholine + a fatty acid + H(+)</text>
        <dbReference type="Rhea" id="RHEA:15801"/>
        <dbReference type="ChEBI" id="CHEBI:15377"/>
        <dbReference type="ChEBI" id="CHEBI:15378"/>
        <dbReference type="ChEBI" id="CHEBI:28868"/>
        <dbReference type="ChEBI" id="CHEBI:57643"/>
        <dbReference type="ChEBI" id="CHEBI:58168"/>
        <dbReference type="EC" id="3.1.1.4"/>
    </reaction>
    <physiologicalReaction direction="left-to-right" evidence="12">
        <dbReference type="Rhea" id="RHEA:15802"/>
    </physiologicalReaction>
</comment>
<dbReference type="GO" id="GO:0047372">
    <property type="term" value="F:monoacylglycerol lipase activity"/>
    <property type="evidence" value="ECO:0007669"/>
    <property type="project" value="TreeGrafter"/>
</dbReference>
<dbReference type="GO" id="GO:0006650">
    <property type="term" value="P:glycerophospholipid metabolic process"/>
    <property type="evidence" value="ECO:0007669"/>
    <property type="project" value="UniProtKB-ARBA"/>
</dbReference>
<evidence type="ECO:0000256" key="7">
    <source>
        <dbReference type="ARBA" id="ARBA00022968"/>
    </source>
</evidence>
<evidence type="ECO:0000256" key="25">
    <source>
        <dbReference type="ARBA" id="ARBA00052588"/>
    </source>
</evidence>
<evidence type="ECO:0000256" key="1">
    <source>
        <dbReference type="ARBA" id="ARBA00004606"/>
    </source>
</evidence>
<comment type="catalytic activity">
    <reaction evidence="24">
        <text>1-tetradecanoyl-2-(9Z,12Z-octadecadienoyl)-sn-glycero-3-phosphocholine + H2O = 2-(9Z,12Z-octadecadienoyl)-sn-glycero-3-phosphocholine + tetradecanoate + H(+)</text>
        <dbReference type="Rhea" id="RHEA:54388"/>
        <dbReference type="ChEBI" id="CHEBI:15377"/>
        <dbReference type="ChEBI" id="CHEBI:15378"/>
        <dbReference type="ChEBI" id="CHEBI:30807"/>
        <dbReference type="ChEBI" id="CHEBI:76084"/>
        <dbReference type="ChEBI" id="CHEBI:86094"/>
    </reaction>
    <physiologicalReaction direction="left-to-right" evidence="24">
        <dbReference type="Rhea" id="RHEA:54389"/>
    </physiologicalReaction>
</comment>
<evidence type="ECO:0000256" key="26">
    <source>
        <dbReference type="ARBA" id="ARBA00052747"/>
    </source>
</evidence>
<dbReference type="GO" id="GO:0008126">
    <property type="term" value="F:acetylesterase activity"/>
    <property type="evidence" value="ECO:0007669"/>
    <property type="project" value="TreeGrafter"/>
</dbReference>
<keyword evidence="9" id="KW-0443">Lipid metabolism</keyword>
<comment type="caution">
    <text evidence="34">The sequence shown here is derived from an EMBL/GenBank/DDBJ whole genome shotgun (WGS) entry which is preliminary data.</text>
</comment>
<evidence type="ECO:0000256" key="29">
    <source>
        <dbReference type="ARBA" id="ARBA00059841"/>
    </source>
</evidence>
<comment type="catalytic activity">
    <reaction evidence="14">
        <text>1-hexadecanoyl-2-(9-oxononanoyl)-sn-glycero-3-phosphocholine + H2O = 9-oxononanoate + 1-hexadecanoyl-sn-glycero-3-phosphocholine + H(+)</text>
        <dbReference type="Rhea" id="RHEA:41179"/>
        <dbReference type="ChEBI" id="CHEBI:15377"/>
        <dbReference type="ChEBI" id="CHEBI:15378"/>
        <dbReference type="ChEBI" id="CHEBI:61042"/>
        <dbReference type="ChEBI" id="CHEBI:72998"/>
        <dbReference type="ChEBI" id="CHEBI:77812"/>
    </reaction>
    <physiologicalReaction direction="left-to-right" evidence="14">
        <dbReference type="Rhea" id="RHEA:41180"/>
    </physiologicalReaction>
</comment>
<evidence type="ECO:0000313" key="34">
    <source>
        <dbReference type="EMBL" id="KAK3872503.1"/>
    </source>
</evidence>
<dbReference type="InterPro" id="IPR050960">
    <property type="entry name" value="AB_hydrolase_4_sf"/>
</dbReference>
<evidence type="ECO:0000256" key="5">
    <source>
        <dbReference type="ARBA" id="ARBA00022692"/>
    </source>
</evidence>
<keyword evidence="11" id="KW-1208">Phospholipid metabolism</keyword>
<evidence type="ECO:0000256" key="22">
    <source>
        <dbReference type="ARBA" id="ARBA00051705"/>
    </source>
</evidence>
<evidence type="ECO:0000256" key="14">
    <source>
        <dbReference type="ARBA" id="ARBA00048288"/>
    </source>
</evidence>
<evidence type="ECO:0000256" key="20">
    <source>
        <dbReference type="ARBA" id="ARBA00050674"/>
    </source>
</evidence>
<evidence type="ECO:0000256" key="6">
    <source>
        <dbReference type="ARBA" id="ARBA00022801"/>
    </source>
</evidence>
<evidence type="ECO:0000256" key="2">
    <source>
        <dbReference type="ARBA" id="ARBA00010884"/>
    </source>
</evidence>
<keyword evidence="4" id="KW-0719">Serine esterase</keyword>
<evidence type="ECO:0000256" key="3">
    <source>
        <dbReference type="ARBA" id="ARBA00013278"/>
    </source>
</evidence>
<evidence type="ECO:0000256" key="10">
    <source>
        <dbReference type="ARBA" id="ARBA00023136"/>
    </source>
</evidence>
<comment type="catalytic activity">
    <reaction evidence="26">
        <text>1-octadecanoyl-2-octanoyl-sn-glycero-3-phosphocholine + H2O = 1-octadecanoyl-sn-glycero-3-phosphocholine + octanoate + H(+)</text>
        <dbReference type="Rhea" id="RHEA:54468"/>
        <dbReference type="ChEBI" id="CHEBI:15377"/>
        <dbReference type="ChEBI" id="CHEBI:15378"/>
        <dbReference type="ChEBI" id="CHEBI:25646"/>
        <dbReference type="ChEBI" id="CHEBI:73858"/>
        <dbReference type="ChEBI" id="CHEBI:138213"/>
    </reaction>
    <physiologicalReaction direction="left-to-right" evidence="26">
        <dbReference type="Rhea" id="RHEA:54469"/>
    </physiologicalReaction>
</comment>
<comment type="function">
    <text evidence="29">Phospholipase that may play a role in phospholipids remodeling. May selectively cleave myristate (C14)-containing phosphatidylcholines through its predominant phospholipase 1 activity, cleaving preferentially acyl groups in sn1 position. In parallel, may have a minor phospholipase 2 activity acting on acyl groups in position sn2. In addition to (C14)-containing phosphatidylcholines, may also act on other medium-chain-containing and oxidatively truncated phospholipids.</text>
</comment>
<dbReference type="AlphaFoldDB" id="A0AAE1FEM7"/>
<comment type="catalytic activity">
    <reaction evidence="15">
        <text>1-hexadecanoyl-2-glutaroyl-sn-glycero-3-phosphocholine + H2O = glutarate + 1-hexadecanoyl-sn-glycero-3-phosphocholine + H(+)</text>
        <dbReference type="Rhea" id="RHEA:41159"/>
        <dbReference type="ChEBI" id="CHEBI:15377"/>
        <dbReference type="ChEBI" id="CHEBI:15378"/>
        <dbReference type="ChEBI" id="CHEBI:30921"/>
        <dbReference type="ChEBI" id="CHEBI:72998"/>
        <dbReference type="ChEBI" id="CHEBI:77756"/>
    </reaction>
    <physiologicalReaction direction="left-to-right" evidence="15">
        <dbReference type="Rhea" id="RHEA:41160"/>
    </physiologicalReaction>
</comment>
<comment type="catalytic activity">
    <reaction evidence="16">
        <text>1,2-ditetradecanoyl-sn-glycero-3-phosphocholine + H2O = 1-tetradecanoyl-sn-glycero-3-phosphocholine + tetradecanoate + H(+)</text>
        <dbReference type="Rhea" id="RHEA:54456"/>
        <dbReference type="ChEBI" id="CHEBI:15377"/>
        <dbReference type="ChEBI" id="CHEBI:15378"/>
        <dbReference type="ChEBI" id="CHEBI:30807"/>
        <dbReference type="ChEBI" id="CHEBI:45240"/>
        <dbReference type="ChEBI" id="CHEBI:64489"/>
    </reaction>
    <physiologicalReaction direction="left-to-right" evidence="16">
        <dbReference type="Rhea" id="RHEA:54457"/>
    </physiologicalReaction>
</comment>
<comment type="catalytic activity">
    <reaction evidence="27">
        <text>1-hexadecanoyl-2-nonadioyl-sn-glycero-3-phosphocholine + H2O = nonanedioate + 1-hexadecanoyl-sn-glycero-3-phosphocholine + H(+)</text>
        <dbReference type="Rhea" id="RHEA:41388"/>
        <dbReference type="ChEBI" id="CHEBI:15377"/>
        <dbReference type="ChEBI" id="CHEBI:15378"/>
        <dbReference type="ChEBI" id="CHEBI:72998"/>
        <dbReference type="ChEBI" id="CHEBI:78207"/>
        <dbReference type="ChEBI" id="CHEBI:78208"/>
    </reaction>
    <physiologicalReaction direction="left-to-right" evidence="27">
        <dbReference type="Rhea" id="RHEA:41389"/>
    </physiologicalReaction>
</comment>
<evidence type="ECO:0000256" key="9">
    <source>
        <dbReference type="ARBA" id="ARBA00023098"/>
    </source>
</evidence>
<evidence type="ECO:0000256" key="32">
    <source>
        <dbReference type="SAM" id="Phobius"/>
    </source>
</evidence>
<feature type="transmembrane region" description="Helical" evidence="32">
    <location>
        <begin position="12"/>
        <end position="29"/>
    </location>
</feature>
<dbReference type="Pfam" id="PF00561">
    <property type="entry name" value="Abhydrolase_1"/>
    <property type="match status" value="1"/>
</dbReference>
<dbReference type="GO" id="GO:0004623">
    <property type="term" value="F:phospholipase A2 activity"/>
    <property type="evidence" value="ECO:0007669"/>
    <property type="project" value="UniProtKB-EC"/>
</dbReference>
<reference evidence="34" key="1">
    <citation type="submission" date="2023-10" db="EMBL/GenBank/DDBJ databases">
        <title>Genome assemblies of two species of porcelain crab, Petrolisthes cinctipes and Petrolisthes manimaculis (Anomura: Porcellanidae).</title>
        <authorList>
            <person name="Angst P."/>
        </authorList>
    </citation>
    <scope>NUCLEOTIDE SEQUENCE</scope>
    <source>
        <strain evidence="34">PB745_01</strain>
        <tissue evidence="34">Gill</tissue>
    </source>
</reference>
<keyword evidence="7" id="KW-0735">Signal-anchor</keyword>